<accession>A0A1X6YXZ8</accession>
<protein>
    <recommendedName>
        <fullName evidence="4">DUF302 domain-containing protein</fullName>
    </recommendedName>
</protein>
<dbReference type="EMBL" id="FWFK01000002">
    <property type="protein sequence ID" value="SLN32603.1"/>
    <property type="molecule type" value="Genomic_DNA"/>
</dbReference>
<evidence type="ECO:0000256" key="1">
    <source>
        <dbReference type="SAM" id="SignalP"/>
    </source>
</evidence>
<gene>
    <name evidence="2" type="ORF">ROJ8625_01510</name>
</gene>
<evidence type="ECO:0000313" key="3">
    <source>
        <dbReference type="Proteomes" id="UP000193570"/>
    </source>
</evidence>
<sequence length="146" mass="15548">MVTRCIAAAFGLALCAAGSATAQEAVTYSFDGSFGDASFAVENAIVNRGLVIDYTSHVGEMLNRTSEDVGGEEMLFTEADIFIFCSAVVSREVMAADPMNIVHCPYGITVAEREGEVMILHRDYPDGPMQQVEDLLSQIVAEAGGT</sequence>
<feature type="signal peptide" evidence="1">
    <location>
        <begin position="1"/>
        <end position="22"/>
    </location>
</feature>
<dbReference type="RefSeq" id="WP_085791229.1">
    <property type="nucleotide sequence ID" value="NZ_FWFK01000002.1"/>
</dbReference>
<keyword evidence="3" id="KW-1185">Reference proteome</keyword>
<dbReference type="AlphaFoldDB" id="A0A1X6YXZ8"/>
<keyword evidence="1" id="KW-0732">Signal</keyword>
<proteinExistence type="predicted"/>
<organism evidence="2 3">
    <name type="scientific">Roseivivax jejudonensis</name>
    <dbReference type="NCBI Taxonomy" id="1529041"/>
    <lineage>
        <taxon>Bacteria</taxon>
        <taxon>Pseudomonadati</taxon>
        <taxon>Pseudomonadota</taxon>
        <taxon>Alphaproteobacteria</taxon>
        <taxon>Rhodobacterales</taxon>
        <taxon>Roseobacteraceae</taxon>
        <taxon>Roseivivax</taxon>
    </lineage>
</organism>
<dbReference type="OrthoDB" id="7363179at2"/>
<name>A0A1X6YXZ8_9RHOB</name>
<dbReference type="Gene3D" id="3.30.310.70">
    <property type="entry name" value="TT1751-like domain"/>
    <property type="match status" value="1"/>
</dbReference>
<dbReference type="InterPro" id="IPR035923">
    <property type="entry name" value="TT1751-like_sf"/>
</dbReference>
<dbReference type="SUPFAM" id="SSF103247">
    <property type="entry name" value="TT1751-like"/>
    <property type="match status" value="1"/>
</dbReference>
<evidence type="ECO:0008006" key="4">
    <source>
        <dbReference type="Google" id="ProtNLM"/>
    </source>
</evidence>
<dbReference type="Proteomes" id="UP000193570">
    <property type="component" value="Unassembled WGS sequence"/>
</dbReference>
<feature type="chain" id="PRO_5010867110" description="DUF302 domain-containing protein" evidence="1">
    <location>
        <begin position="23"/>
        <end position="146"/>
    </location>
</feature>
<reference evidence="2 3" key="1">
    <citation type="submission" date="2017-03" db="EMBL/GenBank/DDBJ databases">
        <authorList>
            <person name="Afonso C.L."/>
            <person name="Miller P.J."/>
            <person name="Scott M.A."/>
            <person name="Spackman E."/>
            <person name="Goraichik I."/>
            <person name="Dimitrov K.M."/>
            <person name="Suarez D.L."/>
            <person name="Swayne D.E."/>
        </authorList>
    </citation>
    <scope>NUCLEOTIDE SEQUENCE [LARGE SCALE GENOMIC DNA]</scope>
    <source>
        <strain evidence="2 3">CECT 8625</strain>
    </source>
</reference>
<evidence type="ECO:0000313" key="2">
    <source>
        <dbReference type="EMBL" id="SLN32603.1"/>
    </source>
</evidence>